<feature type="domain" description="F-box" evidence="1">
    <location>
        <begin position="5"/>
        <end position="45"/>
    </location>
</feature>
<dbReference type="AlphaFoldDB" id="A0A0N5BUW3"/>
<dbReference type="WBParaSite" id="SPAL_0000963100.1">
    <property type="protein sequence ID" value="SPAL_0000963100.1"/>
    <property type="gene ID" value="SPAL_0000963100"/>
</dbReference>
<protein>
    <submittedName>
        <fullName evidence="3">F-box domain-containing protein</fullName>
    </submittedName>
</protein>
<dbReference type="Proteomes" id="UP000046392">
    <property type="component" value="Unplaced"/>
</dbReference>
<sequence length="317" mass="37361">MDKPAIDLLSLPDNFKLQILKKLDWTSLVKLKYVCRDLYFLIERNIRVLESPKVCSMKIYYIENEISGAYYRLMNTEGPRRYGSLKHVKFSNGEEYENFLKRIDFTGIELFELGNLSNTEYIFVRYEDDSDKDFSTYTLSGRSQTGRFRYSYLSIVIKRSRKFGILYDSNILRKESLRKLGFFGNNRLRLVGKKIAMDLLTDNPMLEYENTPTVICKPLHVQIVNHLFELGLFNPENTCGRKGFTLVFHGLSKFGVLRERFYRKLFDKTKLNNNLVEENNDDVFSIKSSMNCSKCRVKHENSMIYYKNSKELSIMLH</sequence>
<accession>A0A0N5BUW3</accession>
<dbReference type="InterPro" id="IPR001810">
    <property type="entry name" value="F-box_dom"/>
</dbReference>
<evidence type="ECO:0000259" key="1">
    <source>
        <dbReference type="PROSITE" id="PS50181"/>
    </source>
</evidence>
<evidence type="ECO:0000313" key="2">
    <source>
        <dbReference type="Proteomes" id="UP000046392"/>
    </source>
</evidence>
<keyword evidence="2" id="KW-1185">Reference proteome</keyword>
<name>A0A0N5BUW3_STREA</name>
<proteinExistence type="predicted"/>
<organism evidence="2 3">
    <name type="scientific">Strongyloides papillosus</name>
    <name type="common">Intestinal threadworm</name>
    <dbReference type="NCBI Taxonomy" id="174720"/>
    <lineage>
        <taxon>Eukaryota</taxon>
        <taxon>Metazoa</taxon>
        <taxon>Ecdysozoa</taxon>
        <taxon>Nematoda</taxon>
        <taxon>Chromadorea</taxon>
        <taxon>Rhabditida</taxon>
        <taxon>Tylenchina</taxon>
        <taxon>Panagrolaimomorpha</taxon>
        <taxon>Strongyloidoidea</taxon>
        <taxon>Strongyloididae</taxon>
        <taxon>Strongyloides</taxon>
    </lineage>
</organism>
<dbReference type="PROSITE" id="PS50181">
    <property type="entry name" value="FBOX"/>
    <property type="match status" value="1"/>
</dbReference>
<reference evidence="3" key="1">
    <citation type="submission" date="2017-02" db="UniProtKB">
        <authorList>
            <consortium name="WormBaseParasite"/>
        </authorList>
    </citation>
    <scope>IDENTIFICATION</scope>
</reference>
<dbReference type="InterPro" id="IPR036047">
    <property type="entry name" value="F-box-like_dom_sf"/>
</dbReference>
<dbReference type="SUPFAM" id="SSF81383">
    <property type="entry name" value="F-box domain"/>
    <property type="match status" value="1"/>
</dbReference>
<evidence type="ECO:0000313" key="3">
    <source>
        <dbReference type="WBParaSite" id="SPAL_0000963100.1"/>
    </source>
</evidence>